<keyword evidence="3" id="KW-1185">Reference proteome</keyword>
<dbReference type="OrthoDB" id="3642267at2759"/>
<name>A0A8H6RR94_9PEZI</name>
<sequence length="253" mass="28628">MAAATVFALPELLENIILSLPLRSILTAKQVSKTFCATIETSIWIRRALFLEPATNSRAAWSRQRAQSNRSGPVRFWADQNGQVVTPILNPFIAVMYDEDFDELYCKQWYHEKENGLYLGLNEVFTLGMDERQERILHFESDHDDKSDLVSELEKSTSSFKRMLITSPPVIELNIDDNTVESQSDSGLTIDDLLDSALALSGVDENENDFEIEGGEACRVLAKTVDEITGWEMLRIFSLDESQLDREGVLLDD</sequence>
<gene>
    <name evidence="2" type="ORF">HII31_03004</name>
</gene>
<feature type="domain" description="F-box" evidence="1">
    <location>
        <begin position="9"/>
        <end position="47"/>
    </location>
</feature>
<evidence type="ECO:0000313" key="2">
    <source>
        <dbReference type="EMBL" id="KAF7195686.1"/>
    </source>
</evidence>
<comment type="caution">
    <text evidence="2">The sequence shown here is derived from an EMBL/GenBank/DDBJ whole genome shotgun (WGS) entry which is preliminary data.</text>
</comment>
<protein>
    <recommendedName>
        <fullName evidence="1">F-box domain-containing protein</fullName>
    </recommendedName>
</protein>
<proteinExistence type="predicted"/>
<reference evidence="2" key="1">
    <citation type="submission" date="2020-04" db="EMBL/GenBank/DDBJ databases">
        <title>Draft genome resource of the tomato pathogen Pseudocercospora fuligena.</title>
        <authorList>
            <person name="Zaccaron A."/>
        </authorList>
    </citation>
    <scope>NUCLEOTIDE SEQUENCE</scope>
    <source>
        <strain evidence="2">PF001</strain>
    </source>
</reference>
<evidence type="ECO:0000259" key="1">
    <source>
        <dbReference type="SMART" id="SM00256"/>
    </source>
</evidence>
<dbReference type="Proteomes" id="UP000660729">
    <property type="component" value="Unassembled WGS sequence"/>
</dbReference>
<organism evidence="2 3">
    <name type="scientific">Pseudocercospora fuligena</name>
    <dbReference type="NCBI Taxonomy" id="685502"/>
    <lineage>
        <taxon>Eukaryota</taxon>
        <taxon>Fungi</taxon>
        <taxon>Dikarya</taxon>
        <taxon>Ascomycota</taxon>
        <taxon>Pezizomycotina</taxon>
        <taxon>Dothideomycetes</taxon>
        <taxon>Dothideomycetidae</taxon>
        <taxon>Mycosphaerellales</taxon>
        <taxon>Mycosphaerellaceae</taxon>
        <taxon>Pseudocercospora</taxon>
    </lineage>
</organism>
<dbReference type="InterPro" id="IPR001810">
    <property type="entry name" value="F-box_dom"/>
</dbReference>
<dbReference type="SMART" id="SM00256">
    <property type="entry name" value="FBOX"/>
    <property type="match status" value="1"/>
</dbReference>
<dbReference type="EMBL" id="JABCIY010000038">
    <property type="protein sequence ID" value="KAF7195686.1"/>
    <property type="molecule type" value="Genomic_DNA"/>
</dbReference>
<dbReference type="AlphaFoldDB" id="A0A8H6RR94"/>
<accession>A0A8H6RR94</accession>
<evidence type="ECO:0000313" key="3">
    <source>
        <dbReference type="Proteomes" id="UP000660729"/>
    </source>
</evidence>
<dbReference type="InterPro" id="IPR036047">
    <property type="entry name" value="F-box-like_dom_sf"/>
</dbReference>
<dbReference type="SUPFAM" id="SSF81383">
    <property type="entry name" value="F-box domain"/>
    <property type="match status" value="1"/>
</dbReference>